<evidence type="ECO:0000256" key="7">
    <source>
        <dbReference type="ARBA" id="ARBA00023136"/>
    </source>
</evidence>
<evidence type="ECO:0000256" key="6">
    <source>
        <dbReference type="ARBA" id="ARBA00022989"/>
    </source>
</evidence>
<keyword evidence="12" id="KW-0378">Hydrolase</keyword>
<evidence type="ECO:0000256" key="8">
    <source>
        <dbReference type="SAM" id="MobiDB-lite"/>
    </source>
</evidence>
<dbReference type="PROSITE" id="PS50893">
    <property type="entry name" value="ABC_TRANSPORTER_2"/>
    <property type="match status" value="2"/>
</dbReference>
<dbReference type="GO" id="GO:0005524">
    <property type="term" value="F:ATP binding"/>
    <property type="evidence" value="ECO:0007669"/>
    <property type="project" value="UniProtKB-KW"/>
</dbReference>
<dbReference type="InterPro" id="IPR027417">
    <property type="entry name" value="P-loop_NTPase"/>
</dbReference>
<dbReference type="CDD" id="cd03249">
    <property type="entry name" value="ABC_MTABC3_MDL1_MDL2"/>
    <property type="match status" value="2"/>
</dbReference>
<keyword evidence="7 9" id="KW-0472">Membrane</keyword>
<feature type="transmembrane region" description="Helical" evidence="9">
    <location>
        <begin position="824"/>
        <end position="852"/>
    </location>
</feature>
<dbReference type="Gene3D" id="1.20.1560.10">
    <property type="entry name" value="ABC transporter type 1, transmembrane domain"/>
    <property type="match status" value="1"/>
</dbReference>
<dbReference type="InterPro" id="IPR003593">
    <property type="entry name" value="AAA+_ATPase"/>
</dbReference>
<feature type="transmembrane region" description="Helical" evidence="9">
    <location>
        <begin position="407"/>
        <end position="425"/>
    </location>
</feature>
<keyword evidence="5" id="KW-0067">ATP-binding</keyword>
<feature type="domain" description="ABC transmembrane type-1" evidence="11">
    <location>
        <begin position="825"/>
        <end position="1115"/>
    </location>
</feature>
<dbReference type="STRING" id="106004.A0A1Y2G4G4"/>
<evidence type="ECO:0000259" key="11">
    <source>
        <dbReference type="PROSITE" id="PS50929"/>
    </source>
</evidence>
<dbReference type="PANTHER" id="PTHR43394:SF27">
    <property type="entry name" value="ATP-DEPENDENT TRANSLOCASE ABCB1-LIKE"/>
    <property type="match status" value="1"/>
</dbReference>
<dbReference type="Proteomes" id="UP000193467">
    <property type="component" value="Unassembled WGS sequence"/>
</dbReference>
<feature type="region of interest" description="Disordered" evidence="8">
    <location>
        <begin position="774"/>
        <end position="794"/>
    </location>
</feature>
<sequence length="1397" mass="151529">MTASSTYNPPPSPTTSARGLNSASPTPNSTIEPTVVAAASAPLPGAPKGIPATAVSTSTTLDEKDSLRNNKMGDSAGKEAVTISPEDDPEMAGLTDEQRRIVAEQVYLEKRKPASFFELFRFHNRLELLLNVIGVLAAIVAGVAQPLMTVVFGSLTTQFTSYSLAVSEANTSPEGAARLAEASAALNSQINTNVLYLVYIGIGMFVATYLYMFTWSWTGESGTRRIRENYLKAVLRQNIALFDSMGAGAVTTKIETDTALIQAGISEKVPMSVMYIAMFCTGIIVAFVVNWRMALVVSVIVPCIAIAGVTMDLFLARYKNDMLEQTGKGATLAEEVISSVRNTHAFGTQKKLADLYDVYNVRCLQLGIKSSTTMGIGMAWFFFLIYSSYALSFYWGGSLILMRHGTSGDVITCFFSIVIGAFSLAELTPSMTSIAHALAAASAIFVTIDRTPVIDSASPAGLKPETVEGVIELKDVDFIYPSRPAVQVLYKFNAVFPKGKMTALVGGSGSGKSTIIGLLERFYDPVGGSCQLDGIELKDLNVRWLRTQIGLVSQEPTLFATTVAGNIEHGLFGTQYEHESAEEKRRRVVEAATQANADGFIKGLPQGYDTMIGERGMLLSGGQKQRIAIARAIVGNPQILLLDEATSALDTASEAIVQDALDRASAGRTTITIAHRLSTIKDAHQIIVLTAGHILETGMTSDAGTAHENLLRNPDGAYSRLVNAQRFREEEEGDSEADSIIDDEKTVAAPGQLTREQLEEMARNEKPQFENLKRTGTGRSAASEALEQKQQRDLEAGVHETKTYSFMYLVRRMLHLNRDQYSKYIAGTISAVVCGCVYPVFGIVFGGIVGVYSLDPNTQRDELRSGANRYALYAFIIAIVATFFSAIQALAFTATVEHLSRRVRLGVFAATLRQDIAFFDVDKNSTGFLTSQVADLAQKIAGLFGQTGGLIVQNVITLIVGAIVGLCYGWKLALVAIACMPVTVVAGLIRLRVVVLKDEKNKKSYSQSAQMACEAASAIRTVASLTREDDCSRIYSTYLDEPMQVAHRSAIFANGLYSLSQSILFWVLALVFWWGAQLLIRQDLDSRKFFVTLISITFAAVEAGNVFSYVPDMSKARGASADAITLMDSVPEIDAEDPSGKSIDTCAGHIRFKDVHFRYPTRPHVRVLRGLDFEILPGQFIAIVGPSGCGKSTLIQLVERFYDPLSGAVIVDGQDISELNVQSYRKQISLVSQEPTLYAGSVRFNITLGASVPADQVTQEQVEQACRDANIHDFVMSLPDGYDTEVGGKGTQLSGGQKQRIAIARALIRNPKVLLLDEATSALDSESEKVVQRALDQAAKGRSTIAVAHRLSTIQAADVIYVLRDGKVAEKGKHFELLAKKGIYYELVAQQSLEKRD</sequence>
<name>A0A1Y2G4G4_9BASI</name>
<feature type="transmembrane region" description="Helical" evidence="9">
    <location>
        <begin position="196"/>
        <end position="217"/>
    </location>
</feature>
<dbReference type="Gene3D" id="3.40.50.300">
    <property type="entry name" value="P-loop containing nucleotide triphosphate hydrolases"/>
    <property type="match status" value="2"/>
</dbReference>
<dbReference type="SMART" id="SM00382">
    <property type="entry name" value="AAA"/>
    <property type="match status" value="2"/>
</dbReference>
<evidence type="ECO:0000256" key="9">
    <source>
        <dbReference type="SAM" id="Phobius"/>
    </source>
</evidence>
<evidence type="ECO:0000256" key="3">
    <source>
        <dbReference type="ARBA" id="ARBA00022692"/>
    </source>
</evidence>
<dbReference type="InterPro" id="IPR036640">
    <property type="entry name" value="ABC1_TM_sf"/>
</dbReference>
<dbReference type="CDD" id="cd18577">
    <property type="entry name" value="ABC_6TM_Pgp_ABCB1_D1_like"/>
    <property type="match status" value="1"/>
</dbReference>
<keyword evidence="13" id="KW-1185">Reference proteome</keyword>
<dbReference type="InterPro" id="IPR011527">
    <property type="entry name" value="ABC1_TM_dom"/>
</dbReference>
<feature type="domain" description="ABC transporter" evidence="10">
    <location>
        <begin position="471"/>
        <end position="716"/>
    </location>
</feature>
<feature type="transmembrane region" description="Helical" evidence="9">
    <location>
        <begin position="872"/>
        <end position="894"/>
    </location>
</feature>
<feature type="transmembrane region" description="Helical" evidence="9">
    <location>
        <begin position="272"/>
        <end position="289"/>
    </location>
</feature>
<organism evidence="12 13">
    <name type="scientific">Leucosporidium creatinivorum</name>
    <dbReference type="NCBI Taxonomy" id="106004"/>
    <lineage>
        <taxon>Eukaryota</taxon>
        <taxon>Fungi</taxon>
        <taxon>Dikarya</taxon>
        <taxon>Basidiomycota</taxon>
        <taxon>Pucciniomycotina</taxon>
        <taxon>Microbotryomycetes</taxon>
        <taxon>Leucosporidiales</taxon>
        <taxon>Leucosporidium</taxon>
    </lineage>
</organism>
<feature type="region of interest" description="Disordered" evidence="8">
    <location>
        <begin position="1"/>
        <end position="92"/>
    </location>
</feature>
<dbReference type="FunFam" id="3.40.50.300:FF:000913">
    <property type="entry name" value="ABC multidrug transporter SitT"/>
    <property type="match status" value="1"/>
</dbReference>
<dbReference type="SUPFAM" id="SSF90123">
    <property type="entry name" value="ABC transporter transmembrane region"/>
    <property type="match status" value="2"/>
</dbReference>
<evidence type="ECO:0000259" key="10">
    <source>
        <dbReference type="PROSITE" id="PS50893"/>
    </source>
</evidence>
<feature type="transmembrane region" description="Helical" evidence="9">
    <location>
        <begin position="1088"/>
        <end position="1110"/>
    </location>
</feature>
<comment type="subcellular location">
    <subcellularLocation>
        <location evidence="1">Membrane</location>
        <topology evidence="1">Multi-pass membrane protein</topology>
    </subcellularLocation>
</comment>
<feature type="transmembrane region" description="Helical" evidence="9">
    <location>
        <begin position="128"/>
        <end position="152"/>
    </location>
</feature>
<keyword evidence="6 9" id="KW-1133">Transmembrane helix</keyword>
<dbReference type="InterPro" id="IPR039421">
    <property type="entry name" value="Type_1_exporter"/>
</dbReference>
<evidence type="ECO:0000313" key="12">
    <source>
        <dbReference type="EMBL" id="ORY92846.1"/>
    </source>
</evidence>
<evidence type="ECO:0000256" key="5">
    <source>
        <dbReference type="ARBA" id="ARBA00022840"/>
    </source>
</evidence>
<dbReference type="OrthoDB" id="6500128at2759"/>
<feature type="transmembrane region" description="Helical" evidence="9">
    <location>
        <begin position="374"/>
        <end position="395"/>
    </location>
</feature>
<protein>
    <submittedName>
        <fullName evidence="12">p-loop containing nucleoside triphosphate hydrolase protein</fullName>
    </submittedName>
</protein>
<dbReference type="Pfam" id="PF00005">
    <property type="entry name" value="ABC_tran"/>
    <property type="match status" value="2"/>
</dbReference>
<dbReference type="InterPro" id="IPR017871">
    <property type="entry name" value="ABC_transporter-like_CS"/>
</dbReference>
<dbReference type="GO" id="GO:0090374">
    <property type="term" value="P:oligopeptide export from mitochondrion"/>
    <property type="evidence" value="ECO:0007669"/>
    <property type="project" value="TreeGrafter"/>
</dbReference>
<dbReference type="EMBL" id="MCGR01000001">
    <property type="protein sequence ID" value="ORY92846.1"/>
    <property type="molecule type" value="Genomic_DNA"/>
</dbReference>
<dbReference type="FunFam" id="3.40.50.300:FF:000251">
    <property type="entry name" value="ABC transporter B family member 19"/>
    <property type="match status" value="1"/>
</dbReference>
<feature type="transmembrane region" description="Helical" evidence="9">
    <location>
        <begin position="1056"/>
        <end position="1076"/>
    </location>
</feature>
<feature type="compositionally biased region" description="Polar residues" evidence="8">
    <location>
        <begin position="17"/>
        <end position="32"/>
    </location>
</feature>
<keyword evidence="4" id="KW-0547">Nucleotide-binding</keyword>
<comment type="caution">
    <text evidence="12">The sequence shown here is derived from an EMBL/GenBank/DDBJ whole genome shotgun (WGS) entry which is preliminary data.</text>
</comment>
<evidence type="ECO:0000313" key="13">
    <source>
        <dbReference type="Proteomes" id="UP000193467"/>
    </source>
</evidence>
<feature type="domain" description="ABC transporter" evidence="10">
    <location>
        <begin position="1150"/>
        <end position="1390"/>
    </location>
</feature>
<feature type="transmembrane region" description="Helical" evidence="9">
    <location>
        <begin position="295"/>
        <end position="315"/>
    </location>
</feature>
<dbReference type="GO" id="GO:0015421">
    <property type="term" value="F:ABC-type oligopeptide transporter activity"/>
    <property type="evidence" value="ECO:0007669"/>
    <property type="project" value="TreeGrafter"/>
</dbReference>
<feature type="transmembrane region" description="Helical" evidence="9">
    <location>
        <begin position="972"/>
        <end position="993"/>
    </location>
</feature>
<evidence type="ECO:0000256" key="4">
    <source>
        <dbReference type="ARBA" id="ARBA00022741"/>
    </source>
</evidence>
<dbReference type="FunCoup" id="A0A1Y2G4G4">
    <property type="interactions" value="16"/>
</dbReference>
<dbReference type="SUPFAM" id="SSF52540">
    <property type="entry name" value="P-loop containing nucleoside triphosphate hydrolases"/>
    <property type="match status" value="2"/>
</dbReference>
<dbReference type="CDD" id="cd18578">
    <property type="entry name" value="ABC_6TM_Pgp_ABCB1_D2_like"/>
    <property type="match status" value="1"/>
</dbReference>
<dbReference type="InterPro" id="IPR003439">
    <property type="entry name" value="ABC_transporter-like_ATP-bd"/>
</dbReference>
<dbReference type="PANTHER" id="PTHR43394">
    <property type="entry name" value="ATP-DEPENDENT PERMEASE MDL1, MITOCHONDRIAL"/>
    <property type="match status" value="1"/>
</dbReference>
<gene>
    <name evidence="12" type="ORF">BCR35DRAFT_298423</name>
</gene>
<reference evidence="12 13" key="1">
    <citation type="submission" date="2016-07" db="EMBL/GenBank/DDBJ databases">
        <title>Pervasive Adenine N6-methylation of Active Genes in Fungi.</title>
        <authorList>
            <consortium name="DOE Joint Genome Institute"/>
            <person name="Mondo S.J."/>
            <person name="Dannebaum R.O."/>
            <person name="Kuo R.C."/>
            <person name="Labutti K."/>
            <person name="Haridas S."/>
            <person name="Kuo A."/>
            <person name="Salamov A."/>
            <person name="Ahrendt S.R."/>
            <person name="Lipzen A."/>
            <person name="Sullivan W."/>
            <person name="Andreopoulos W.B."/>
            <person name="Clum A."/>
            <person name="Lindquist E."/>
            <person name="Daum C."/>
            <person name="Ramamoorthy G.K."/>
            <person name="Gryganskyi A."/>
            <person name="Culley D."/>
            <person name="Magnuson J.K."/>
            <person name="James T.Y."/>
            <person name="O'Malley M.A."/>
            <person name="Stajich J.E."/>
            <person name="Spatafora J.W."/>
            <person name="Visel A."/>
            <person name="Grigoriev I.V."/>
        </authorList>
    </citation>
    <scope>NUCLEOTIDE SEQUENCE [LARGE SCALE GENOMIC DNA]</scope>
    <source>
        <strain evidence="12 13">62-1032</strain>
    </source>
</reference>
<dbReference type="GO" id="GO:0005743">
    <property type="term" value="C:mitochondrial inner membrane"/>
    <property type="evidence" value="ECO:0007669"/>
    <property type="project" value="TreeGrafter"/>
</dbReference>
<dbReference type="GO" id="GO:0016887">
    <property type="term" value="F:ATP hydrolysis activity"/>
    <property type="evidence" value="ECO:0007669"/>
    <property type="project" value="InterPro"/>
</dbReference>
<dbReference type="Pfam" id="PF00664">
    <property type="entry name" value="ABC_membrane"/>
    <property type="match status" value="2"/>
</dbReference>
<proteinExistence type="inferred from homology"/>
<comment type="similarity">
    <text evidence="2">Belongs to the ABC transporter superfamily. ABCB family. Multidrug resistance exporter (TC 3.A.1.201) subfamily.</text>
</comment>
<feature type="transmembrane region" description="Helical" evidence="9">
    <location>
        <begin position="948"/>
        <end position="966"/>
    </location>
</feature>
<dbReference type="InParanoid" id="A0A1Y2G4G4"/>
<accession>A0A1Y2G4G4</accession>
<dbReference type="PROSITE" id="PS00211">
    <property type="entry name" value="ABC_TRANSPORTER_1"/>
    <property type="match status" value="2"/>
</dbReference>
<dbReference type="FunFam" id="1.20.1560.10:FF:000102">
    <property type="entry name" value="ABC multidrug transporter Mdr1"/>
    <property type="match status" value="1"/>
</dbReference>
<dbReference type="PROSITE" id="PS50929">
    <property type="entry name" value="ABC_TM1F"/>
    <property type="match status" value="2"/>
</dbReference>
<evidence type="ECO:0000256" key="1">
    <source>
        <dbReference type="ARBA" id="ARBA00004141"/>
    </source>
</evidence>
<evidence type="ECO:0000256" key="2">
    <source>
        <dbReference type="ARBA" id="ARBA00007577"/>
    </source>
</evidence>
<feature type="domain" description="ABC transmembrane type-1" evidence="11">
    <location>
        <begin position="132"/>
        <end position="436"/>
    </location>
</feature>
<keyword evidence="3 9" id="KW-0812">Transmembrane</keyword>